<gene>
    <name evidence="1" type="ORF">CEXT_175701</name>
</gene>
<evidence type="ECO:0000313" key="1">
    <source>
        <dbReference type="EMBL" id="GIX69682.1"/>
    </source>
</evidence>
<reference evidence="1 2" key="1">
    <citation type="submission" date="2021-06" db="EMBL/GenBank/DDBJ databases">
        <title>Caerostris extrusa draft genome.</title>
        <authorList>
            <person name="Kono N."/>
            <person name="Arakawa K."/>
        </authorList>
    </citation>
    <scope>NUCLEOTIDE SEQUENCE [LARGE SCALE GENOMIC DNA]</scope>
</reference>
<evidence type="ECO:0008006" key="3">
    <source>
        <dbReference type="Google" id="ProtNLM"/>
    </source>
</evidence>
<accession>A0AAV4MB34</accession>
<dbReference type="Proteomes" id="UP001054945">
    <property type="component" value="Unassembled WGS sequence"/>
</dbReference>
<keyword evidence="2" id="KW-1185">Reference proteome</keyword>
<protein>
    <recommendedName>
        <fullName evidence="3">Secreted protein</fullName>
    </recommendedName>
</protein>
<comment type="caution">
    <text evidence="1">The sequence shown here is derived from an EMBL/GenBank/DDBJ whole genome shotgun (WGS) entry which is preliminary data.</text>
</comment>
<proteinExistence type="predicted"/>
<name>A0AAV4MB34_CAEEX</name>
<organism evidence="1 2">
    <name type="scientific">Caerostris extrusa</name>
    <name type="common">Bark spider</name>
    <name type="synonym">Caerostris bankana</name>
    <dbReference type="NCBI Taxonomy" id="172846"/>
    <lineage>
        <taxon>Eukaryota</taxon>
        <taxon>Metazoa</taxon>
        <taxon>Ecdysozoa</taxon>
        <taxon>Arthropoda</taxon>
        <taxon>Chelicerata</taxon>
        <taxon>Arachnida</taxon>
        <taxon>Araneae</taxon>
        <taxon>Araneomorphae</taxon>
        <taxon>Entelegynae</taxon>
        <taxon>Araneoidea</taxon>
        <taxon>Araneidae</taxon>
        <taxon>Caerostris</taxon>
    </lineage>
</organism>
<sequence>MCVVVVVVVANPSWSSTAVPASRVCEHTRKSKKKKRFCLSLTLPQPQPTWEVHTFQKILGRGTVQPAFDTGKENPDFIVEATSIECDQRQSERRQTAFLCCL</sequence>
<evidence type="ECO:0000313" key="2">
    <source>
        <dbReference type="Proteomes" id="UP001054945"/>
    </source>
</evidence>
<dbReference type="AlphaFoldDB" id="A0AAV4MB34"/>
<dbReference type="EMBL" id="BPLR01019607">
    <property type="protein sequence ID" value="GIX69682.1"/>
    <property type="molecule type" value="Genomic_DNA"/>
</dbReference>